<dbReference type="EMBL" id="JACHDB010000001">
    <property type="protein sequence ID" value="MBB5432823.1"/>
    <property type="molecule type" value="Genomic_DNA"/>
</dbReference>
<keyword evidence="2" id="KW-1185">Reference proteome</keyword>
<evidence type="ECO:0000313" key="1">
    <source>
        <dbReference type="EMBL" id="MBB5432823.1"/>
    </source>
</evidence>
<name>A0A7W8QLT6_9ACTN</name>
<dbReference type="PANTHER" id="PTHR35526:SF3">
    <property type="entry name" value="ANTI-SIGMA-F FACTOR RSBW"/>
    <property type="match status" value="1"/>
</dbReference>
<gene>
    <name evidence="1" type="ORF">HDA36_002907</name>
</gene>
<dbReference type="AlphaFoldDB" id="A0A7W8QLT6"/>
<evidence type="ECO:0000313" key="2">
    <source>
        <dbReference type="Proteomes" id="UP000572635"/>
    </source>
</evidence>
<protein>
    <submittedName>
        <fullName evidence="1">Anti-sigma regulatory factor (Ser/Thr protein kinase)</fullName>
    </submittedName>
</protein>
<comment type="caution">
    <text evidence="1">The sequence shown here is derived from an EMBL/GenBank/DDBJ whole genome shotgun (WGS) entry which is preliminary data.</text>
</comment>
<accession>A0A7W8QLT6</accession>
<proteinExistence type="predicted"/>
<dbReference type="RefSeq" id="WP_184392334.1">
    <property type="nucleotide sequence ID" value="NZ_BAAAJD010000073.1"/>
</dbReference>
<dbReference type="Proteomes" id="UP000572635">
    <property type="component" value="Unassembled WGS sequence"/>
</dbReference>
<dbReference type="Gene3D" id="3.30.565.10">
    <property type="entry name" value="Histidine kinase-like ATPase, C-terminal domain"/>
    <property type="match status" value="1"/>
</dbReference>
<dbReference type="InterPro" id="IPR036890">
    <property type="entry name" value="HATPase_C_sf"/>
</dbReference>
<organism evidence="1 2">
    <name type="scientific">Nocardiopsis composta</name>
    <dbReference type="NCBI Taxonomy" id="157465"/>
    <lineage>
        <taxon>Bacteria</taxon>
        <taxon>Bacillati</taxon>
        <taxon>Actinomycetota</taxon>
        <taxon>Actinomycetes</taxon>
        <taxon>Streptosporangiales</taxon>
        <taxon>Nocardiopsidaceae</taxon>
        <taxon>Nocardiopsis</taxon>
    </lineage>
</organism>
<dbReference type="PANTHER" id="PTHR35526">
    <property type="entry name" value="ANTI-SIGMA-F FACTOR RSBW-RELATED"/>
    <property type="match status" value="1"/>
</dbReference>
<sequence length="153" mass="16167">MSFAHAFQPDVTTLFLPGLRLGEVRTAREYVSLVLRAEPADTHCTAALLTSELVTNALIHGDVRNTACPRTGVLARRRPLHVTVELLAAQICVLVCGAGSARPRIAPKQALAWDSSGRGLALVAALSAAWGTHGDTASRTVWFALDRTATAAA</sequence>
<reference evidence="1 2" key="1">
    <citation type="submission" date="2020-08" db="EMBL/GenBank/DDBJ databases">
        <title>Sequencing the genomes of 1000 actinobacteria strains.</title>
        <authorList>
            <person name="Klenk H.-P."/>
        </authorList>
    </citation>
    <scope>NUCLEOTIDE SEQUENCE [LARGE SCALE GENOMIC DNA]</scope>
    <source>
        <strain evidence="1 2">DSM 44551</strain>
    </source>
</reference>
<dbReference type="InterPro" id="IPR050267">
    <property type="entry name" value="Anti-sigma-factor_SerPK"/>
</dbReference>